<evidence type="ECO:0000313" key="1">
    <source>
        <dbReference type="EMBL" id="GAA4282737.1"/>
    </source>
</evidence>
<dbReference type="SUPFAM" id="SSF55298">
    <property type="entry name" value="YjgF-like"/>
    <property type="match status" value="1"/>
</dbReference>
<accession>A0ABP8EFI4</accession>
<protein>
    <submittedName>
        <fullName evidence="1">RidA family protein</fullName>
    </submittedName>
</protein>
<keyword evidence="2" id="KW-1185">Reference proteome</keyword>
<proteinExistence type="predicted"/>
<sequence>MITYADHPSLPEPRGYHHAARAQGPFIFTAGQTWSSPEGAESSEADAGLLAQVQSSVSNAIAALEGAGGGATGVVSLELFVVGLTPESVNDVYRGIGRASRDLGFGDVPITVLGVAALAISGALAETRAIGVPIER</sequence>
<comment type="caution">
    <text evidence="1">The sequence shown here is derived from an EMBL/GenBank/DDBJ whole genome shotgun (WGS) entry which is preliminary data.</text>
</comment>
<reference evidence="2" key="1">
    <citation type="journal article" date="2019" name="Int. J. Syst. Evol. Microbiol.">
        <title>The Global Catalogue of Microorganisms (GCM) 10K type strain sequencing project: providing services to taxonomists for standard genome sequencing and annotation.</title>
        <authorList>
            <consortium name="The Broad Institute Genomics Platform"/>
            <consortium name="The Broad Institute Genome Sequencing Center for Infectious Disease"/>
            <person name="Wu L."/>
            <person name="Ma J."/>
        </authorList>
    </citation>
    <scope>NUCLEOTIDE SEQUENCE [LARGE SCALE GENOMIC DNA]</scope>
    <source>
        <strain evidence="2">JCM 17458</strain>
    </source>
</reference>
<dbReference type="Gene3D" id="3.30.1330.40">
    <property type="entry name" value="RutC-like"/>
    <property type="match status" value="1"/>
</dbReference>
<dbReference type="EMBL" id="BAABAZ010000003">
    <property type="protein sequence ID" value="GAA4282737.1"/>
    <property type="molecule type" value="Genomic_DNA"/>
</dbReference>
<evidence type="ECO:0000313" key="2">
    <source>
        <dbReference type="Proteomes" id="UP001501586"/>
    </source>
</evidence>
<dbReference type="Proteomes" id="UP001501586">
    <property type="component" value="Unassembled WGS sequence"/>
</dbReference>
<organism evidence="1 2">
    <name type="scientific">Brevibacterium daeguense</name>
    <dbReference type="NCBI Taxonomy" id="909936"/>
    <lineage>
        <taxon>Bacteria</taxon>
        <taxon>Bacillati</taxon>
        <taxon>Actinomycetota</taxon>
        <taxon>Actinomycetes</taxon>
        <taxon>Micrococcales</taxon>
        <taxon>Brevibacteriaceae</taxon>
        <taxon>Brevibacterium</taxon>
    </lineage>
</organism>
<dbReference type="InterPro" id="IPR035959">
    <property type="entry name" value="RutC-like_sf"/>
</dbReference>
<name>A0ABP8EFI4_9MICO</name>
<gene>
    <name evidence="1" type="ORF">GCM10022261_02680</name>
</gene>